<gene>
    <name evidence="2" type="ORF">BaRGS_00025917</name>
</gene>
<reference evidence="2 3" key="1">
    <citation type="journal article" date="2023" name="Sci. Data">
        <title>Genome assembly of the Korean intertidal mud-creeper Batillaria attramentaria.</title>
        <authorList>
            <person name="Patra A.K."/>
            <person name="Ho P.T."/>
            <person name="Jun S."/>
            <person name="Lee S.J."/>
            <person name="Kim Y."/>
            <person name="Won Y.J."/>
        </authorList>
    </citation>
    <scope>NUCLEOTIDE SEQUENCE [LARGE SCALE GENOMIC DNA]</scope>
    <source>
        <strain evidence="2">Wonlab-2016</strain>
    </source>
</reference>
<protein>
    <submittedName>
        <fullName evidence="2">Uncharacterized protein</fullName>
    </submittedName>
</protein>
<organism evidence="2 3">
    <name type="scientific">Batillaria attramentaria</name>
    <dbReference type="NCBI Taxonomy" id="370345"/>
    <lineage>
        <taxon>Eukaryota</taxon>
        <taxon>Metazoa</taxon>
        <taxon>Spiralia</taxon>
        <taxon>Lophotrochozoa</taxon>
        <taxon>Mollusca</taxon>
        <taxon>Gastropoda</taxon>
        <taxon>Caenogastropoda</taxon>
        <taxon>Sorbeoconcha</taxon>
        <taxon>Cerithioidea</taxon>
        <taxon>Batillariidae</taxon>
        <taxon>Batillaria</taxon>
    </lineage>
</organism>
<evidence type="ECO:0000313" key="2">
    <source>
        <dbReference type="EMBL" id="KAK7482884.1"/>
    </source>
</evidence>
<proteinExistence type="predicted"/>
<name>A0ABD0K6M9_9CAEN</name>
<dbReference type="EMBL" id="JACVVK020000237">
    <property type="protein sequence ID" value="KAK7482884.1"/>
    <property type="molecule type" value="Genomic_DNA"/>
</dbReference>
<dbReference type="AlphaFoldDB" id="A0ABD0K6M9"/>
<keyword evidence="3" id="KW-1185">Reference proteome</keyword>
<evidence type="ECO:0000256" key="1">
    <source>
        <dbReference type="SAM" id="MobiDB-lite"/>
    </source>
</evidence>
<evidence type="ECO:0000313" key="3">
    <source>
        <dbReference type="Proteomes" id="UP001519460"/>
    </source>
</evidence>
<sequence>MSRDTGSSKSLFVDPVILQCTGGGFNDPHVISVASRWHVFPLNQGKVYKKQGHAEDTGSSPLGSALNRPPHFGGKNLVFLECQSPDDFHHGNCRSKSHEASA</sequence>
<feature type="region of interest" description="Disordered" evidence="1">
    <location>
        <begin position="49"/>
        <end position="69"/>
    </location>
</feature>
<comment type="caution">
    <text evidence="2">The sequence shown here is derived from an EMBL/GenBank/DDBJ whole genome shotgun (WGS) entry which is preliminary data.</text>
</comment>
<dbReference type="Proteomes" id="UP001519460">
    <property type="component" value="Unassembled WGS sequence"/>
</dbReference>
<accession>A0ABD0K6M9</accession>